<name>A0A7K3WDF0_9ACTN</name>
<dbReference type="Proteomes" id="UP000470470">
    <property type="component" value="Unassembled WGS sequence"/>
</dbReference>
<keyword evidence="1" id="KW-0472">Membrane</keyword>
<evidence type="ECO:0000313" key="2">
    <source>
        <dbReference type="EMBL" id="NEL54502.1"/>
    </source>
</evidence>
<dbReference type="EMBL" id="JAAGWK010000014">
    <property type="protein sequence ID" value="NEL54502.1"/>
    <property type="molecule type" value="Genomic_DNA"/>
</dbReference>
<proteinExistence type="predicted"/>
<gene>
    <name evidence="2" type="ORF">G1H19_10870</name>
</gene>
<dbReference type="InterPro" id="IPR050583">
    <property type="entry name" value="Mycobacterial_A85_antigen"/>
</dbReference>
<feature type="transmembrane region" description="Helical" evidence="1">
    <location>
        <begin position="20"/>
        <end position="39"/>
    </location>
</feature>
<keyword evidence="1" id="KW-0812">Transmembrane</keyword>
<feature type="transmembrane region" description="Helical" evidence="1">
    <location>
        <begin position="110"/>
        <end position="127"/>
    </location>
</feature>
<keyword evidence="1" id="KW-1133">Transmembrane helix</keyword>
<dbReference type="SUPFAM" id="SSF53474">
    <property type="entry name" value="alpha/beta-Hydrolases"/>
    <property type="match status" value="1"/>
</dbReference>
<sequence>MATVSADGVTGVGELSLVRGVLPAVLLAGMVTGLLVLLAGHRDRRWWLRRVPVALLVAALLLAGAQVWLVVDEPFPDALPWTVPLWVGLGLLAVSLAVVGWPGQRWWRRGVAVLAVGVVVLGSANQVNRVYGSFSTVASALQLAPSSELSVDEVVDRTGAADAPTGSPGAPLEQVWQPPADMPAQGGVSEVTIPGTTSGFTARDAWVYVPPAYLTADPPALPVLVLLGGQPGGPRDWIDGGALVQRMDDFAAAHHGLAPVVVMPDDLGAETANPLCLDSRLGKADTYLAVDVPAWITSHLHVDDDRAHWGVGGLSYGGTCALQLGVGHPDVYPSIVDVSGQEGPTLGDRDRTVQAAFGGDSAAFDAATPLVRLATRPLPGSAAFVTVGSDDTDYRPQAMVVRDALSKAGVAVTYQELPGGHSWAVWGPSLTAALPWFATRAELTA</sequence>
<feature type="transmembrane region" description="Helical" evidence="1">
    <location>
        <begin position="51"/>
        <end position="71"/>
    </location>
</feature>
<protein>
    <submittedName>
        <fullName evidence="2">Esterase</fullName>
    </submittedName>
</protein>
<dbReference type="InterPro" id="IPR029058">
    <property type="entry name" value="AB_hydrolase_fold"/>
</dbReference>
<accession>A0A7K3WDF0</accession>
<dbReference type="RefSeq" id="WP_152727508.1">
    <property type="nucleotide sequence ID" value="NZ_JAABOZ010000001.1"/>
</dbReference>
<evidence type="ECO:0000313" key="3">
    <source>
        <dbReference type="Proteomes" id="UP000470470"/>
    </source>
</evidence>
<organism evidence="2 3">
    <name type="scientific">Goekera deserti</name>
    <dbReference type="NCBI Taxonomy" id="2497753"/>
    <lineage>
        <taxon>Bacteria</taxon>
        <taxon>Bacillati</taxon>
        <taxon>Actinomycetota</taxon>
        <taxon>Actinomycetes</taxon>
        <taxon>Geodermatophilales</taxon>
        <taxon>Geodermatophilaceae</taxon>
        <taxon>Goekera</taxon>
    </lineage>
</organism>
<dbReference type="GO" id="GO:0016747">
    <property type="term" value="F:acyltransferase activity, transferring groups other than amino-acyl groups"/>
    <property type="evidence" value="ECO:0007669"/>
    <property type="project" value="TreeGrafter"/>
</dbReference>
<dbReference type="PANTHER" id="PTHR48098">
    <property type="entry name" value="ENTEROCHELIN ESTERASE-RELATED"/>
    <property type="match status" value="1"/>
</dbReference>
<dbReference type="Gene3D" id="3.40.50.1820">
    <property type="entry name" value="alpha/beta hydrolase"/>
    <property type="match status" value="1"/>
</dbReference>
<evidence type="ECO:0000256" key="1">
    <source>
        <dbReference type="SAM" id="Phobius"/>
    </source>
</evidence>
<keyword evidence="3" id="KW-1185">Reference proteome</keyword>
<dbReference type="Pfam" id="PF00756">
    <property type="entry name" value="Esterase"/>
    <property type="match status" value="1"/>
</dbReference>
<comment type="caution">
    <text evidence="2">The sequence shown here is derived from an EMBL/GenBank/DDBJ whole genome shotgun (WGS) entry which is preliminary data.</text>
</comment>
<dbReference type="InterPro" id="IPR000801">
    <property type="entry name" value="Esterase-like"/>
</dbReference>
<feature type="transmembrane region" description="Helical" evidence="1">
    <location>
        <begin position="83"/>
        <end position="103"/>
    </location>
</feature>
<reference evidence="2 3" key="1">
    <citation type="submission" date="2020-02" db="EMBL/GenBank/DDBJ databases">
        <title>The whole genome sequence of CPCC 205119.</title>
        <authorList>
            <person name="Jiang Z."/>
        </authorList>
    </citation>
    <scope>NUCLEOTIDE SEQUENCE [LARGE SCALE GENOMIC DNA]</scope>
    <source>
        <strain evidence="2 3">CPCC 205119</strain>
    </source>
</reference>
<dbReference type="PANTHER" id="PTHR48098:SF1">
    <property type="entry name" value="DIACYLGLYCEROL ACYLTRANSFERASE_MYCOLYLTRANSFERASE AG85A"/>
    <property type="match status" value="1"/>
</dbReference>
<dbReference type="AlphaFoldDB" id="A0A7K3WDF0"/>